<organism evidence="2 3">
    <name type="scientific">Longibacter salinarum</name>
    <dbReference type="NCBI Taxonomy" id="1850348"/>
    <lineage>
        <taxon>Bacteria</taxon>
        <taxon>Pseudomonadati</taxon>
        <taxon>Rhodothermota</taxon>
        <taxon>Rhodothermia</taxon>
        <taxon>Rhodothermales</taxon>
        <taxon>Salisaetaceae</taxon>
        <taxon>Longibacter</taxon>
    </lineage>
</organism>
<reference evidence="2 3" key="1">
    <citation type="submission" date="2017-10" db="EMBL/GenBank/DDBJ databases">
        <title>Draft genome of Longibacter Salinarum.</title>
        <authorList>
            <person name="Goh K.M."/>
            <person name="Shamsir M.S."/>
            <person name="Lim S.W."/>
        </authorList>
    </citation>
    <scope>NUCLEOTIDE SEQUENCE [LARGE SCALE GENOMIC DNA]</scope>
    <source>
        <strain evidence="2 3">KCTC 52045</strain>
    </source>
</reference>
<dbReference type="RefSeq" id="WP_098075612.1">
    <property type="nucleotide sequence ID" value="NZ_PDEQ01000005.1"/>
</dbReference>
<keyword evidence="3" id="KW-1185">Reference proteome</keyword>
<gene>
    <name evidence="2" type="ORF">CRI94_10200</name>
</gene>
<name>A0A2A8CWP5_9BACT</name>
<feature type="domain" description="DinB-like" evidence="1">
    <location>
        <begin position="19"/>
        <end position="148"/>
    </location>
</feature>
<dbReference type="Pfam" id="PF12867">
    <property type="entry name" value="DinB_2"/>
    <property type="match status" value="1"/>
</dbReference>
<dbReference type="OrthoDB" id="9798830at2"/>
<dbReference type="InterPro" id="IPR034660">
    <property type="entry name" value="DinB/YfiT-like"/>
</dbReference>
<proteinExistence type="predicted"/>
<dbReference type="EMBL" id="PDEQ01000005">
    <property type="protein sequence ID" value="PEN13017.1"/>
    <property type="molecule type" value="Genomic_DNA"/>
</dbReference>
<protein>
    <submittedName>
        <fullName evidence="2">ABC transporter</fullName>
    </submittedName>
</protein>
<accession>A0A2A8CWP5</accession>
<dbReference type="AlphaFoldDB" id="A0A2A8CWP5"/>
<dbReference type="SUPFAM" id="SSF109854">
    <property type="entry name" value="DinB/YfiT-like putative metalloenzymes"/>
    <property type="match status" value="1"/>
</dbReference>
<evidence type="ECO:0000259" key="1">
    <source>
        <dbReference type="Pfam" id="PF12867"/>
    </source>
</evidence>
<evidence type="ECO:0000313" key="2">
    <source>
        <dbReference type="EMBL" id="PEN13017.1"/>
    </source>
</evidence>
<sequence length="164" mass="18795">MADREDALRHHVLNLLTARQAHATFDDAIGGLAPELRGVRPEGLPYSVWEQVEHMRIAQRDILEFCRAPEYAEREWPNDYWPDASAPDDDTVWTSSVEGFRTDLESICDMVRDDSIDLYEPVPHGDEQTYLREALLVADHNAYHIGQIITIRRQLDAWGDHADG</sequence>
<comment type="caution">
    <text evidence="2">The sequence shown here is derived from an EMBL/GenBank/DDBJ whole genome shotgun (WGS) entry which is preliminary data.</text>
</comment>
<dbReference type="Proteomes" id="UP000220102">
    <property type="component" value="Unassembled WGS sequence"/>
</dbReference>
<dbReference type="InterPro" id="IPR024775">
    <property type="entry name" value="DinB-like"/>
</dbReference>
<dbReference type="Gene3D" id="1.20.120.450">
    <property type="entry name" value="dinb family like domain"/>
    <property type="match status" value="1"/>
</dbReference>
<evidence type="ECO:0000313" key="3">
    <source>
        <dbReference type="Proteomes" id="UP000220102"/>
    </source>
</evidence>